<dbReference type="InterPro" id="IPR029062">
    <property type="entry name" value="Class_I_gatase-like"/>
</dbReference>
<dbReference type="EC" id="3.5.1.2" evidence="10"/>
<dbReference type="EMBL" id="JMIU01000001">
    <property type="protein sequence ID" value="KDN95421.1"/>
    <property type="molecule type" value="Genomic_DNA"/>
</dbReference>
<name>A0A066ZYJ0_HYDMR</name>
<sequence length="212" mass="23431">MMSAKVTIIDYGAGNLLNVQRAFEHQGAQTEIATTPEQVEQADRLVFPGVGAFPEAMQQLKTQNLVEAIQIAAEQKPFLGICLGMQMMLEESEEFGTTEGLKLLPGKVRKLPETSISGEIMTIPHMGWAQIRPNKTPWQNSLLTSVPETNAFYFVHSYFADVANETDQLAVFDFGGHAITAAVQQDNRMGCQFHPEKSGEMGLRLIEAFLKV</sequence>
<dbReference type="PIRSF" id="PIRSF000495">
    <property type="entry name" value="Amidotransf_hisH"/>
    <property type="match status" value="1"/>
</dbReference>
<dbReference type="Gene3D" id="3.40.50.880">
    <property type="match status" value="1"/>
</dbReference>
<evidence type="ECO:0000256" key="9">
    <source>
        <dbReference type="ARBA" id="ARBA00049534"/>
    </source>
</evidence>
<dbReference type="HAMAP" id="MF_00278">
    <property type="entry name" value="HisH"/>
    <property type="match status" value="1"/>
</dbReference>
<gene>
    <name evidence="10" type="primary">hisH</name>
    <name evidence="13" type="ORF">EI16_03735</name>
</gene>
<evidence type="ECO:0000256" key="11">
    <source>
        <dbReference type="PIRSR" id="PIRSR000495-1"/>
    </source>
</evidence>
<dbReference type="Proteomes" id="UP000027341">
    <property type="component" value="Unassembled WGS sequence"/>
</dbReference>
<dbReference type="EC" id="4.3.2.10" evidence="10"/>
<evidence type="ECO:0000256" key="2">
    <source>
        <dbReference type="ARBA" id="ARBA00011152"/>
    </source>
</evidence>
<evidence type="ECO:0000256" key="3">
    <source>
        <dbReference type="ARBA" id="ARBA00022605"/>
    </source>
</evidence>
<dbReference type="GO" id="GO:0000107">
    <property type="term" value="F:imidazoleglycerol-phosphate synthase activity"/>
    <property type="evidence" value="ECO:0007669"/>
    <property type="project" value="UniProtKB-UniRule"/>
</dbReference>
<feature type="active site" evidence="10 11">
    <location>
        <position position="194"/>
    </location>
</feature>
<feature type="active site" description="Nucleophile" evidence="10 11">
    <location>
        <position position="82"/>
    </location>
</feature>
<evidence type="ECO:0000256" key="5">
    <source>
        <dbReference type="ARBA" id="ARBA00022962"/>
    </source>
</evidence>
<comment type="catalytic activity">
    <reaction evidence="8 10">
        <text>5-[(5-phospho-1-deoxy-D-ribulos-1-ylimino)methylamino]-1-(5-phospho-beta-D-ribosyl)imidazole-4-carboxamide + L-glutamine = D-erythro-1-(imidazol-4-yl)glycerol 3-phosphate + 5-amino-1-(5-phospho-beta-D-ribosyl)imidazole-4-carboxamide + L-glutamate + H(+)</text>
        <dbReference type="Rhea" id="RHEA:24793"/>
        <dbReference type="ChEBI" id="CHEBI:15378"/>
        <dbReference type="ChEBI" id="CHEBI:29985"/>
        <dbReference type="ChEBI" id="CHEBI:58278"/>
        <dbReference type="ChEBI" id="CHEBI:58359"/>
        <dbReference type="ChEBI" id="CHEBI:58475"/>
        <dbReference type="ChEBI" id="CHEBI:58525"/>
        <dbReference type="EC" id="4.3.2.10"/>
    </reaction>
</comment>
<keyword evidence="6 10" id="KW-0368">Histidine biosynthesis</keyword>
<dbReference type="InterPro" id="IPR010139">
    <property type="entry name" value="Imidazole-glycPsynth_HisH"/>
</dbReference>
<evidence type="ECO:0000259" key="12">
    <source>
        <dbReference type="Pfam" id="PF00117"/>
    </source>
</evidence>
<proteinExistence type="inferred from homology"/>
<comment type="pathway">
    <text evidence="1 10">Amino-acid biosynthesis; L-histidine biosynthesis; L-histidine from 5-phospho-alpha-D-ribose 1-diphosphate: step 5/9.</text>
</comment>
<evidence type="ECO:0000256" key="10">
    <source>
        <dbReference type="HAMAP-Rule" id="MF_00278"/>
    </source>
</evidence>
<evidence type="ECO:0000256" key="6">
    <source>
        <dbReference type="ARBA" id="ARBA00023102"/>
    </source>
</evidence>
<dbReference type="STRING" id="28885.EI16_03735"/>
<comment type="catalytic activity">
    <reaction evidence="9 10">
        <text>L-glutamine + H2O = L-glutamate + NH4(+)</text>
        <dbReference type="Rhea" id="RHEA:15889"/>
        <dbReference type="ChEBI" id="CHEBI:15377"/>
        <dbReference type="ChEBI" id="CHEBI:28938"/>
        <dbReference type="ChEBI" id="CHEBI:29985"/>
        <dbReference type="ChEBI" id="CHEBI:58359"/>
        <dbReference type="EC" id="3.5.1.2"/>
    </reaction>
</comment>
<keyword evidence="10" id="KW-0963">Cytoplasm</keyword>
<comment type="subcellular location">
    <subcellularLocation>
        <location evidence="10">Cytoplasm</location>
    </subcellularLocation>
</comment>
<dbReference type="GO" id="GO:0005737">
    <property type="term" value="C:cytoplasm"/>
    <property type="evidence" value="ECO:0007669"/>
    <property type="project" value="UniProtKB-SubCell"/>
</dbReference>
<keyword evidence="5 10" id="KW-0315">Glutamine amidotransferase</keyword>
<dbReference type="PANTHER" id="PTHR42701">
    <property type="entry name" value="IMIDAZOLE GLYCEROL PHOSPHATE SYNTHASE SUBUNIT HISH"/>
    <property type="match status" value="1"/>
</dbReference>
<reference evidence="13 14" key="1">
    <citation type="submission" date="2014-04" db="EMBL/GenBank/DDBJ databases">
        <title>Draft genome sequence of Hydrogenovibrio marinus MH-110, a model organism for aerobic H2 metabolism.</title>
        <authorList>
            <person name="Cha H.J."/>
            <person name="Jo B.H."/>
            <person name="Hwang B.H."/>
        </authorList>
    </citation>
    <scope>NUCLEOTIDE SEQUENCE [LARGE SCALE GENOMIC DNA]</scope>
    <source>
        <strain evidence="13 14">MH-110</strain>
    </source>
</reference>
<evidence type="ECO:0000313" key="14">
    <source>
        <dbReference type="Proteomes" id="UP000027341"/>
    </source>
</evidence>
<feature type="domain" description="Glutamine amidotransferase" evidence="12">
    <location>
        <begin position="8"/>
        <end position="209"/>
    </location>
</feature>
<protein>
    <recommendedName>
        <fullName evidence="10">Imidazole glycerol phosphate synthase subunit HisH</fullName>
        <ecNumber evidence="10">4.3.2.10</ecNumber>
    </recommendedName>
    <alternativeName>
        <fullName evidence="10">IGP synthase glutaminase subunit</fullName>
        <ecNumber evidence="10">3.5.1.2</ecNumber>
    </alternativeName>
    <alternativeName>
        <fullName evidence="10">IGP synthase subunit HisH</fullName>
    </alternativeName>
    <alternativeName>
        <fullName evidence="10">ImGP synthase subunit HisH</fullName>
        <shortName evidence="10">IGPS subunit HisH</shortName>
    </alternativeName>
</protein>
<evidence type="ECO:0000256" key="1">
    <source>
        <dbReference type="ARBA" id="ARBA00005091"/>
    </source>
</evidence>
<evidence type="ECO:0000313" key="13">
    <source>
        <dbReference type="EMBL" id="KDN95421.1"/>
    </source>
</evidence>
<dbReference type="GO" id="GO:0004359">
    <property type="term" value="F:glutaminase activity"/>
    <property type="evidence" value="ECO:0007669"/>
    <property type="project" value="UniProtKB-EC"/>
</dbReference>
<dbReference type="UniPathway" id="UPA00031">
    <property type="reaction ID" value="UER00010"/>
</dbReference>
<evidence type="ECO:0000256" key="4">
    <source>
        <dbReference type="ARBA" id="ARBA00022801"/>
    </source>
</evidence>
<dbReference type="InterPro" id="IPR017926">
    <property type="entry name" value="GATASE"/>
</dbReference>
<dbReference type="PROSITE" id="PS51273">
    <property type="entry name" value="GATASE_TYPE_1"/>
    <property type="match status" value="1"/>
</dbReference>
<organism evidence="13 14">
    <name type="scientific">Hydrogenovibrio marinus</name>
    <dbReference type="NCBI Taxonomy" id="28885"/>
    <lineage>
        <taxon>Bacteria</taxon>
        <taxon>Pseudomonadati</taxon>
        <taxon>Pseudomonadota</taxon>
        <taxon>Gammaproteobacteria</taxon>
        <taxon>Thiotrichales</taxon>
        <taxon>Piscirickettsiaceae</taxon>
        <taxon>Hydrogenovibrio</taxon>
    </lineage>
</organism>
<dbReference type="GO" id="GO:0000105">
    <property type="term" value="P:L-histidine biosynthetic process"/>
    <property type="evidence" value="ECO:0007669"/>
    <property type="project" value="UniProtKB-UniRule"/>
</dbReference>
<dbReference type="SUPFAM" id="SSF52317">
    <property type="entry name" value="Class I glutamine amidotransferase-like"/>
    <property type="match status" value="1"/>
</dbReference>
<keyword evidence="7 10" id="KW-0456">Lyase</keyword>
<keyword evidence="14" id="KW-1185">Reference proteome</keyword>
<dbReference type="GO" id="GO:0016829">
    <property type="term" value="F:lyase activity"/>
    <property type="evidence" value="ECO:0007669"/>
    <property type="project" value="UniProtKB-KW"/>
</dbReference>
<comment type="function">
    <text evidence="10">IGPS catalyzes the conversion of PRFAR and glutamine to IGP, AICAR and glutamate. The HisH subunit catalyzes the hydrolysis of glutamine to glutamate and ammonia as part of the synthesis of IGP and AICAR. The resulting ammonia molecule is channeled to the active site of HisF.</text>
</comment>
<keyword evidence="4 10" id="KW-0378">Hydrolase</keyword>
<dbReference type="AlphaFoldDB" id="A0A066ZYJ0"/>
<keyword evidence="3 10" id="KW-0028">Amino-acid biosynthesis</keyword>
<accession>A0A066ZYJ0</accession>
<comment type="caution">
    <text evidence="13">The sequence shown here is derived from an EMBL/GenBank/DDBJ whole genome shotgun (WGS) entry which is preliminary data.</text>
</comment>
<dbReference type="PANTHER" id="PTHR42701:SF1">
    <property type="entry name" value="IMIDAZOLE GLYCEROL PHOSPHATE SYNTHASE SUBUNIT HISH"/>
    <property type="match status" value="1"/>
</dbReference>
<comment type="subunit">
    <text evidence="2 10">Heterodimer of HisH and HisF.</text>
</comment>
<evidence type="ECO:0000256" key="8">
    <source>
        <dbReference type="ARBA" id="ARBA00047838"/>
    </source>
</evidence>
<feature type="active site" evidence="10 11">
    <location>
        <position position="196"/>
    </location>
</feature>
<dbReference type="CDD" id="cd01748">
    <property type="entry name" value="GATase1_IGP_Synthase"/>
    <property type="match status" value="1"/>
</dbReference>
<evidence type="ECO:0000256" key="7">
    <source>
        <dbReference type="ARBA" id="ARBA00023239"/>
    </source>
</evidence>
<dbReference type="NCBIfam" id="TIGR01855">
    <property type="entry name" value="IMP_synth_hisH"/>
    <property type="match status" value="1"/>
</dbReference>
<dbReference type="Pfam" id="PF00117">
    <property type="entry name" value="GATase"/>
    <property type="match status" value="1"/>
</dbReference>